<dbReference type="AlphaFoldDB" id="A0A4Z2IZX9"/>
<comment type="caution">
    <text evidence="2">The sequence shown here is derived from an EMBL/GenBank/DDBJ whole genome shotgun (WGS) entry which is preliminary data.</text>
</comment>
<feature type="region of interest" description="Disordered" evidence="1">
    <location>
        <begin position="73"/>
        <end position="132"/>
    </location>
</feature>
<feature type="region of interest" description="Disordered" evidence="1">
    <location>
        <begin position="1"/>
        <end position="39"/>
    </location>
</feature>
<evidence type="ECO:0000313" key="2">
    <source>
        <dbReference type="EMBL" id="TNN83251.1"/>
    </source>
</evidence>
<reference evidence="2 3" key="1">
    <citation type="submission" date="2019-03" db="EMBL/GenBank/DDBJ databases">
        <title>First draft genome of Liparis tanakae, snailfish: a comprehensive survey of snailfish specific genes.</title>
        <authorList>
            <person name="Kim W."/>
            <person name="Song I."/>
            <person name="Jeong J.-H."/>
            <person name="Kim D."/>
            <person name="Kim S."/>
            <person name="Ryu S."/>
            <person name="Song J.Y."/>
            <person name="Lee S.K."/>
        </authorList>
    </citation>
    <scope>NUCLEOTIDE SEQUENCE [LARGE SCALE GENOMIC DNA]</scope>
    <source>
        <tissue evidence="2">Muscle</tissue>
    </source>
</reference>
<gene>
    <name evidence="2" type="ORF">EYF80_006584</name>
</gene>
<protein>
    <submittedName>
        <fullName evidence="2">Uncharacterized protein</fullName>
    </submittedName>
</protein>
<dbReference type="Proteomes" id="UP000314294">
    <property type="component" value="Unassembled WGS sequence"/>
</dbReference>
<keyword evidence="3" id="KW-1185">Reference proteome</keyword>
<name>A0A4Z2IZX9_9TELE</name>
<feature type="compositionally biased region" description="Polar residues" evidence="1">
    <location>
        <begin position="1"/>
        <end position="12"/>
    </location>
</feature>
<accession>A0A4Z2IZX9</accession>
<organism evidence="2 3">
    <name type="scientific">Liparis tanakae</name>
    <name type="common">Tanaka's snailfish</name>
    <dbReference type="NCBI Taxonomy" id="230148"/>
    <lineage>
        <taxon>Eukaryota</taxon>
        <taxon>Metazoa</taxon>
        <taxon>Chordata</taxon>
        <taxon>Craniata</taxon>
        <taxon>Vertebrata</taxon>
        <taxon>Euteleostomi</taxon>
        <taxon>Actinopterygii</taxon>
        <taxon>Neopterygii</taxon>
        <taxon>Teleostei</taxon>
        <taxon>Neoteleostei</taxon>
        <taxon>Acanthomorphata</taxon>
        <taxon>Eupercaria</taxon>
        <taxon>Perciformes</taxon>
        <taxon>Cottioidei</taxon>
        <taxon>Cottales</taxon>
        <taxon>Liparidae</taxon>
        <taxon>Liparis</taxon>
    </lineage>
</organism>
<dbReference type="EMBL" id="SRLO01000034">
    <property type="protein sequence ID" value="TNN83251.1"/>
    <property type="molecule type" value="Genomic_DNA"/>
</dbReference>
<feature type="compositionally biased region" description="Basic and acidic residues" evidence="1">
    <location>
        <begin position="81"/>
        <end position="112"/>
    </location>
</feature>
<sequence>MLTDQSVKTRSPSAAARETTPDAIVREKPGNGAREHTAYPQTQTYFHYITGCTQDGRNRLELEPGWRGVRRHNVASSSFTDEQKNRREDGEAAARQGRKEEIVRGKEEDGMDRMGWGGKARPARTGRDGTRRDRERLSVHHFNEGAAEANTLGESSVAFPHYTQVTRATSGSSDIGHPQGVLFSKPRETQDAISASHSQHAIQQHRLKARIITPGIPYVTPVVYLRVIWTQTASMKASNLDAAHGRFEQSHMEAWSRWDDGAPADLGPARLIDPSQPSVSHGGDHLPLHRYAARHALRSVRSTQTVSPW</sequence>
<proteinExistence type="predicted"/>
<evidence type="ECO:0000256" key="1">
    <source>
        <dbReference type="SAM" id="MobiDB-lite"/>
    </source>
</evidence>
<evidence type="ECO:0000313" key="3">
    <source>
        <dbReference type="Proteomes" id="UP000314294"/>
    </source>
</evidence>
<feature type="compositionally biased region" description="Basic and acidic residues" evidence="1">
    <location>
        <begin position="24"/>
        <end position="37"/>
    </location>
</feature>